<keyword evidence="2" id="KW-0813">Transport</keyword>
<comment type="subcellular location">
    <subcellularLocation>
        <location evidence="1">Membrane</location>
        <topology evidence="1">Multi-pass membrane protein</topology>
    </subcellularLocation>
</comment>
<evidence type="ECO:0000313" key="8">
    <source>
        <dbReference type="Proteomes" id="UP000029227"/>
    </source>
</evidence>
<dbReference type="EMBL" id="BBMN01000006">
    <property type="protein sequence ID" value="GAL05160.1"/>
    <property type="molecule type" value="Genomic_DNA"/>
</dbReference>
<gene>
    <name evidence="7" type="ORF">JCM19237_3543</name>
</gene>
<evidence type="ECO:0000256" key="2">
    <source>
        <dbReference type="ARBA" id="ARBA00022448"/>
    </source>
</evidence>
<evidence type="ECO:0000256" key="3">
    <source>
        <dbReference type="ARBA" id="ARBA00022692"/>
    </source>
</evidence>
<proteinExistence type="predicted"/>
<accession>A0A090QPR5</accession>
<evidence type="ECO:0000256" key="5">
    <source>
        <dbReference type="ARBA" id="ARBA00023136"/>
    </source>
</evidence>
<feature type="transmembrane region" description="Helical" evidence="6">
    <location>
        <begin position="33"/>
        <end position="56"/>
    </location>
</feature>
<keyword evidence="3 6" id="KW-0812">Transmembrane</keyword>
<dbReference type="InterPro" id="IPR036458">
    <property type="entry name" value="Na:dicarbo_symporter_sf"/>
</dbReference>
<keyword evidence="5 6" id="KW-0472">Membrane</keyword>
<evidence type="ECO:0000256" key="6">
    <source>
        <dbReference type="SAM" id="Phobius"/>
    </source>
</evidence>
<dbReference type="Gene3D" id="1.10.3860.10">
    <property type="entry name" value="Sodium:dicarboxylate symporter"/>
    <property type="match status" value="1"/>
</dbReference>
<dbReference type="STRING" id="754436.JCM19237_3543"/>
<evidence type="ECO:0000256" key="1">
    <source>
        <dbReference type="ARBA" id="ARBA00004141"/>
    </source>
</evidence>
<feature type="transmembrane region" description="Helical" evidence="6">
    <location>
        <begin position="68"/>
        <end position="91"/>
    </location>
</feature>
<sequence>MLQIINMAIFALLIALLYRQQKAENTLSKRVFTSLGLGVLFGGALQLAYGGGSAVISDTLEYVNIVGAGYVSLLKMIIMPLIMVSIIGAIIKVKDSGSLAKSQA</sequence>
<dbReference type="SUPFAM" id="SSF118215">
    <property type="entry name" value="Proton glutamate symport protein"/>
    <property type="match status" value="1"/>
</dbReference>
<organism evidence="7 8">
    <name type="scientific">Photobacterium aphoticum</name>
    <dbReference type="NCBI Taxonomy" id="754436"/>
    <lineage>
        <taxon>Bacteria</taxon>
        <taxon>Pseudomonadati</taxon>
        <taxon>Pseudomonadota</taxon>
        <taxon>Gammaproteobacteria</taxon>
        <taxon>Vibrionales</taxon>
        <taxon>Vibrionaceae</taxon>
        <taxon>Photobacterium</taxon>
    </lineage>
</organism>
<dbReference type="InterPro" id="IPR001991">
    <property type="entry name" value="Na-dicarboxylate_symporter"/>
</dbReference>
<dbReference type="AlphaFoldDB" id="A0A090QPR5"/>
<dbReference type="eggNOG" id="COG1823">
    <property type="taxonomic scope" value="Bacteria"/>
</dbReference>
<dbReference type="GO" id="GO:0016020">
    <property type="term" value="C:membrane"/>
    <property type="evidence" value="ECO:0007669"/>
    <property type="project" value="UniProtKB-SubCell"/>
</dbReference>
<dbReference type="GO" id="GO:0015293">
    <property type="term" value="F:symporter activity"/>
    <property type="evidence" value="ECO:0007669"/>
    <property type="project" value="InterPro"/>
</dbReference>
<protein>
    <submittedName>
        <fullName evidence="7">L-cystine uptake protein TcyP</fullName>
    </submittedName>
</protein>
<reference evidence="7 8" key="1">
    <citation type="journal article" date="2014" name="Genome Announc.">
        <title>Draft Genome Sequences of Two Vibrionaceae Species, Vibrio ponticus C121 and Photobacterium aphoticum C119, Isolated as Coral Reef Microbiota.</title>
        <authorList>
            <person name="Al-saari N."/>
            <person name="Meirelles P.M."/>
            <person name="Mino S."/>
            <person name="Suda W."/>
            <person name="Oshima K."/>
            <person name="Hattori M."/>
            <person name="Ohkuma M."/>
            <person name="Thompson F.L."/>
            <person name="Gomez-Gil B."/>
            <person name="Sawabe T."/>
            <person name="Sawabe T."/>
        </authorList>
    </citation>
    <scope>NUCLEOTIDE SEQUENCE [LARGE SCALE GENOMIC DNA]</scope>
    <source>
        <strain evidence="7 8">JCM 19237</strain>
    </source>
</reference>
<name>A0A090QPR5_9GAMM</name>
<dbReference type="Pfam" id="PF00375">
    <property type="entry name" value="SDF"/>
    <property type="match status" value="1"/>
</dbReference>
<evidence type="ECO:0000256" key="4">
    <source>
        <dbReference type="ARBA" id="ARBA00022989"/>
    </source>
</evidence>
<evidence type="ECO:0000313" key="7">
    <source>
        <dbReference type="EMBL" id="GAL05160.1"/>
    </source>
</evidence>
<keyword evidence="4 6" id="KW-1133">Transmembrane helix</keyword>
<comment type="caution">
    <text evidence="7">The sequence shown here is derived from an EMBL/GenBank/DDBJ whole genome shotgun (WGS) entry which is preliminary data.</text>
</comment>
<dbReference type="Proteomes" id="UP000029227">
    <property type="component" value="Unassembled WGS sequence"/>
</dbReference>
<dbReference type="PRINTS" id="PR00173">
    <property type="entry name" value="EDTRNSPORT"/>
</dbReference>